<evidence type="ECO:0000313" key="2">
    <source>
        <dbReference type="EMBL" id="MPM71193.1"/>
    </source>
</evidence>
<dbReference type="EMBL" id="VSSQ01023954">
    <property type="protein sequence ID" value="MPM71193.1"/>
    <property type="molecule type" value="Genomic_DNA"/>
</dbReference>
<evidence type="ECO:0000256" key="1">
    <source>
        <dbReference type="SAM" id="MobiDB-lite"/>
    </source>
</evidence>
<name>A0A645C794_9ZZZZ</name>
<proteinExistence type="predicted"/>
<sequence length="364" mass="40841">MDPETEIGAEQIVAQQTGFFRIRDRTAHPADGQRILGAHINIAFIGFDRPRGDHHAFEHRVRIAFHDRTVHECARVAFVAVADHVFFLVFAGERELPLQSGRKTAAAMAAQPRFGHDLANLFRFHFHHRLAGAFVPGPGDVFLNVFRLDHAVGQNHPMLPVVEWNFGIALAAFAGTGIHIKQTLDHFPLLQRPLDDFRHIGHLDLGIQNVFRLDMHQRSLLAEPLTTGFGNIGAVEIVLRIGLDFDRDINTRFPQCLHQSIAHRHGAVGHTSRAAAENDPAGQFGRRPLVVGGDFFEIDIHMIPDFLFNNPYFRCARITSPRRLCECRRRSPAPVPASPVRALLRPPPSPGPGRRRRDNSRFPA</sequence>
<comment type="caution">
    <text evidence="2">The sequence shown here is derived from an EMBL/GenBank/DDBJ whole genome shotgun (WGS) entry which is preliminary data.</text>
</comment>
<protein>
    <submittedName>
        <fullName evidence="2">Uncharacterized protein</fullName>
    </submittedName>
</protein>
<accession>A0A645C794</accession>
<organism evidence="2">
    <name type="scientific">bioreactor metagenome</name>
    <dbReference type="NCBI Taxonomy" id="1076179"/>
    <lineage>
        <taxon>unclassified sequences</taxon>
        <taxon>metagenomes</taxon>
        <taxon>ecological metagenomes</taxon>
    </lineage>
</organism>
<feature type="region of interest" description="Disordered" evidence="1">
    <location>
        <begin position="329"/>
        <end position="364"/>
    </location>
</feature>
<dbReference type="AlphaFoldDB" id="A0A645C794"/>
<gene>
    <name evidence="2" type="ORF">SDC9_118156</name>
</gene>
<reference evidence="2" key="1">
    <citation type="submission" date="2019-08" db="EMBL/GenBank/DDBJ databases">
        <authorList>
            <person name="Kucharzyk K."/>
            <person name="Murdoch R.W."/>
            <person name="Higgins S."/>
            <person name="Loffler F."/>
        </authorList>
    </citation>
    <scope>NUCLEOTIDE SEQUENCE</scope>
</reference>